<comment type="caution">
    <text evidence="2">The sequence shown here is derived from an EMBL/GenBank/DDBJ whole genome shotgun (WGS) entry which is preliminary data.</text>
</comment>
<name>A0A1E5PK64_9ACTN</name>
<evidence type="ECO:0008006" key="4">
    <source>
        <dbReference type="Google" id="ProtNLM"/>
    </source>
</evidence>
<dbReference type="Proteomes" id="UP000095759">
    <property type="component" value="Unassembled WGS sequence"/>
</dbReference>
<evidence type="ECO:0000313" key="2">
    <source>
        <dbReference type="EMBL" id="OEJ29835.1"/>
    </source>
</evidence>
<dbReference type="STRING" id="285458.BGM19_05515"/>
<accession>A0A1E5PK64</accession>
<keyword evidence="3" id="KW-1185">Reference proteome</keyword>
<proteinExistence type="predicted"/>
<feature type="region of interest" description="Disordered" evidence="1">
    <location>
        <begin position="106"/>
        <end position="144"/>
    </location>
</feature>
<evidence type="ECO:0000313" key="3">
    <source>
        <dbReference type="Proteomes" id="UP000095759"/>
    </source>
</evidence>
<protein>
    <recommendedName>
        <fullName evidence="4">Fibronectin type-III domain-containing protein</fullName>
    </recommendedName>
</protein>
<evidence type="ECO:0000256" key="1">
    <source>
        <dbReference type="SAM" id="MobiDB-lite"/>
    </source>
</evidence>
<dbReference type="EMBL" id="MEHJ01000001">
    <property type="protein sequence ID" value="OEJ29835.1"/>
    <property type="molecule type" value="Genomic_DNA"/>
</dbReference>
<gene>
    <name evidence="2" type="ORF">AS594_31220</name>
</gene>
<dbReference type="AlphaFoldDB" id="A0A1E5PK64"/>
<organism evidence="2 3">
    <name type="scientific">Streptomyces agglomeratus</name>
    <dbReference type="NCBI Taxonomy" id="285458"/>
    <lineage>
        <taxon>Bacteria</taxon>
        <taxon>Bacillati</taxon>
        <taxon>Actinomycetota</taxon>
        <taxon>Actinomycetes</taxon>
        <taxon>Kitasatosporales</taxon>
        <taxon>Streptomycetaceae</taxon>
        <taxon>Streptomyces</taxon>
    </lineage>
</organism>
<reference evidence="2 3" key="1">
    <citation type="submission" date="2016-08" db="EMBL/GenBank/DDBJ databases">
        <title>Complete genome sequence of Streptomyces agglomeratus strain 6-3-2, a novel anti-MRSA actinomycete isolated from Wuli of Tebit, China.</title>
        <authorList>
            <person name="Chen X."/>
        </authorList>
    </citation>
    <scope>NUCLEOTIDE SEQUENCE [LARGE SCALE GENOMIC DNA]</scope>
    <source>
        <strain evidence="2 3">6-3-2</strain>
    </source>
</reference>
<sequence>MLALSLAACTSPSPAGEGAAPTAARLTAVLDSPVDITLRWTGGERGAAGRVVEFATRARGPYTILQFAPPGQRTYRHPDLMPHTTFHYRLRPYYGRASRPVEVALPPGGLSGKDQRDDHTWAPPRTVAGRAVPTRPVRDAASAPDGLTAAVKHANGIRFTWTDRAADEEAQLLEVRPAGSRSFRPAAVLDPGVNSFGLITLPGEKKASYRIRAVAYGEPGPVVRLRTGAAPGSPATSR</sequence>